<evidence type="ECO:0000256" key="3">
    <source>
        <dbReference type="ARBA" id="ARBA00023315"/>
    </source>
</evidence>
<dbReference type="PANTHER" id="PTHR18919:SF139">
    <property type="entry name" value="THIOLASE-LIKE PROTEIN TYPE 1 ADDITIONAL C-TERMINAL DOMAIN-CONTAINING PROTEIN"/>
    <property type="match status" value="1"/>
</dbReference>
<keyword evidence="3 5" id="KW-0012">Acyltransferase</keyword>
<evidence type="ECO:0000256" key="2">
    <source>
        <dbReference type="ARBA" id="ARBA00022679"/>
    </source>
</evidence>
<organism evidence="5 6">
    <name type="scientific">OM182 bacterium MED-G24</name>
    <dbReference type="NCBI Taxonomy" id="1986255"/>
    <lineage>
        <taxon>Bacteria</taxon>
        <taxon>Pseudomonadati</taxon>
        <taxon>Pseudomonadota</taxon>
        <taxon>Gammaproteobacteria</taxon>
        <taxon>OMG group</taxon>
        <taxon>OM182 clade</taxon>
    </lineage>
</organism>
<dbReference type="Pfam" id="PF18313">
    <property type="entry name" value="TLP1_add_C"/>
    <property type="match status" value="1"/>
</dbReference>
<keyword evidence="2 5" id="KW-0808">Transferase</keyword>
<dbReference type="Gene3D" id="3.40.47.10">
    <property type="match status" value="1"/>
</dbReference>
<dbReference type="InterPro" id="IPR016039">
    <property type="entry name" value="Thiolase-like"/>
</dbReference>
<reference evidence="5 6" key="1">
    <citation type="submission" date="2017-08" db="EMBL/GenBank/DDBJ databases">
        <title>Fine stratification of microbial communities through a metagenomic profile of the photic zone.</title>
        <authorList>
            <person name="Haro-Moreno J.M."/>
            <person name="Lopez-Perez M."/>
            <person name="De La Torre J."/>
            <person name="Picazo A."/>
            <person name="Camacho A."/>
            <person name="Rodriguez-Valera F."/>
        </authorList>
    </citation>
    <scope>NUCLEOTIDE SEQUENCE [LARGE SCALE GENOMIC DNA]</scope>
    <source>
        <strain evidence="5">MED-G24</strain>
    </source>
</reference>
<evidence type="ECO:0000259" key="4">
    <source>
        <dbReference type="Pfam" id="PF18313"/>
    </source>
</evidence>
<sequence>MGVGQVLHRIADLDDVVEPIELMRRACRLAESDTGVSLLEKVQSVRVIRGMWTYDNPAAWLASEFGCASAETVGTLFGGNYNQVLMSDTALQIQSGERDLVLLMGAEVGYSSAKARKAGGEIAMRSTPKTDYDQVYGSTQKPEHHDYEVARGIRAAIHAYPMYDNAIRYSKGETIPEHLERVSGLWSRFSQVASRNPNAWIQTPVSARDIRTPSASNRPVSFPYTKLMNSNNAVDMGAALIVCSVAKAKALGIDESRWVYPLAGVDGHDHFSASVRDNFYSSPGIRFIAERLFELTDMSADEIDLVDLYSCFPAAVQVAASEYGFDESRDLTVTGGLTFGGGPLNNYVMHSIARTVELLREHPEQTALVTANGGNLYKHAHGVYSGRPADRPFARDNVQTRIDALPSRKVLPDHLGDVDVESYTVIYGADGPAVGHLACLTADGDRVWANVMDQDVLAAMPQEEFCGRKVRLAGEAEPQFLG</sequence>
<dbReference type="AlphaFoldDB" id="A0A2A5WLU3"/>
<protein>
    <submittedName>
        <fullName evidence="5">Acetyl-CoA acetyltransferase</fullName>
        <ecNumber evidence="5">2.3.1.9</ecNumber>
    </submittedName>
</protein>
<dbReference type="GO" id="GO:0003985">
    <property type="term" value="F:acetyl-CoA C-acetyltransferase activity"/>
    <property type="evidence" value="ECO:0007669"/>
    <property type="project" value="UniProtKB-EC"/>
</dbReference>
<dbReference type="SUPFAM" id="SSF53901">
    <property type="entry name" value="Thiolase-like"/>
    <property type="match status" value="1"/>
</dbReference>
<dbReference type="EMBL" id="NTKD01000051">
    <property type="protein sequence ID" value="PDH37238.1"/>
    <property type="molecule type" value="Genomic_DNA"/>
</dbReference>
<dbReference type="InterPro" id="IPR040771">
    <property type="entry name" value="TLP1_add_C"/>
</dbReference>
<dbReference type="Proteomes" id="UP000219327">
    <property type="component" value="Unassembled WGS sequence"/>
</dbReference>
<accession>A0A2A5WLU3</accession>
<evidence type="ECO:0000313" key="6">
    <source>
        <dbReference type="Proteomes" id="UP000219327"/>
    </source>
</evidence>
<proteinExistence type="inferred from homology"/>
<dbReference type="EC" id="2.3.1.9" evidence="5"/>
<evidence type="ECO:0000313" key="5">
    <source>
        <dbReference type="EMBL" id="PDH37238.1"/>
    </source>
</evidence>
<comment type="caution">
    <text evidence="5">The sequence shown here is derived from an EMBL/GenBank/DDBJ whole genome shotgun (WGS) entry which is preliminary data.</text>
</comment>
<gene>
    <name evidence="5" type="ORF">CNE99_08420</name>
</gene>
<feature type="domain" description="Thiolase-like protein type 1 additional C-terminal" evidence="4">
    <location>
        <begin position="398"/>
        <end position="472"/>
    </location>
</feature>
<evidence type="ECO:0000256" key="1">
    <source>
        <dbReference type="ARBA" id="ARBA00010982"/>
    </source>
</evidence>
<dbReference type="Gene3D" id="2.40.50.840">
    <property type="match status" value="1"/>
</dbReference>
<comment type="similarity">
    <text evidence="1">Belongs to the thiolase-like superfamily. Thiolase family.</text>
</comment>
<name>A0A2A5WLU3_9GAMM</name>
<dbReference type="PANTHER" id="PTHR18919">
    <property type="entry name" value="ACETYL-COA C-ACYLTRANSFERASE"/>
    <property type="match status" value="1"/>
</dbReference>